<dbReference type="AlphaFoldDB" id="A0AAC9WFS5"/>
<dbReference type="Gene3D" id="3.30.450.20">
    <property type="entry name" value="PAS domain"/>
    <property type="match status" value="2"/>
</dbReference>
<proteinExistence type="predicted"/>
<dbReference type="EMBL" id="CP020559">
    <property type="protein sequence ID" value="ARE86999.1"/>
    <property type="molecule type" value="Genomic_DNA"/>
</dbReference>
<keyword evidence="7" id="KW-1185">Reference proteome</keyword>
<dbReference type="GO" id="GO:0007165">
    <property type="term" value="P:signal transduction"/>
    <property type="evidence" value="ECO:0007669"/>
    <property type="project" value="InterPro"/>
</dbReference>
<dbReference type="PANTHER" id="PTHR44757:SF2">
    <property type="entry name" value="BIOFILM ARCHITECTURE MAINTENANCE PROTEIN MBAA"/>
    <property type="match status" value="1"/>
</dbReference>
<dbReference type="Pfam" id="PF00563">
    <property type="entry name" value="EAL"/>
    <property type="match status" value="1"/>
</dbReference>
<dbReference type="Pfam" id="PF00990">
    <property type="entry name" value="GGDEF"/>
    <property type="match status" value="1"/>
</dbReference>
<dbReference type="InterPro" id="IPR003018">
    <property type="entry name" value="GAF"/>
</dbReference>
<dbReference type="Pfam" id="PF00672">
    <property type="entry name" value="HAMP"/>
    <property type="match status" value="1"/>
</dbReference>
<feature type="domain" description="HAMP" evidence="3">
    <location>
        <begin position="322"/>
        <end position="376"/>
    </location>
</feature>
<dbReference type="InterPro" id="IPR029016">
    <property type="entry name" value="GAF-like_dom_sf"/>
</dbReference>
<dbReference type="InterPro" id="IPR003660">
    <property type="entry name" value="HAMP_dom"/>
</dbReference>
<dbReference type="EC" id="3.1.4.52" evidence="6"/>
<feature type="domain" description="GGDEF" evidence="4">
    <location>
        <begin position="718"/>
        <end position="851"/>
    </location>
</feature>
<dbReference type="EMBL" id="CP017603">
    <property type="protein sequence ID" value="AOY76580.1"/>
    <property type="molecule type" value="Genomic_DNA"/>
</dbReference>
<dbReference type="InterPro" id="IPR000160">
    <property type="entry name" value="GGDEF_dom"/>
</dbReference>
<dbReference type="SUPFAM" id="SSF158472">
    <property type="entry name" value="HAMP domain-like"/>
    <property type="match status" value="1"/>
</dbReference>
<dbReference type="PANTHER" id="PTHR44757">
    <property type="entry name" value="DIGUANYLATE CYCLASE DGCP"/>
    <property type="match status" value="1"/>
</dbReference>
<dbReference type="PROSITE" id="PS50885">
    <property type="entry name" value="HAMP"/>
    <property type="match status" value="1"/>
</dbReference>
<keyword evidence="6" id="KW-0378">Hydrolase</keyword>
<dbReference type="SMART" id="SM00267">
    <property type="entry name" value="GGDEF"/>
    <property type="match status" value="1"/>
</dbReference>
<evidence type="ECO:0000256" key="1">
    <source>
        <dbReference type="SAM" id="Phobius"/>
    </source>
</evidence>
<dbReference type="InterPro" id="IPR035965">
    <property type="entry name" value="PAS-like_dom_sf"/>
</dbReference>
<evidence type="ECO:0000313" key="7">
    <source>
        <dbReference type="Proteomes" id="UP000177894"/>
    </source>
</evidence>
<dbReference type="CDD" id="cd01949">
    <property type="entry name" value="GGDEF"/>
    <property type="match status" value="1"/>
</dbReference>
<dbReference type="GO" id="GO:0016020">
    <property type="term" value="C:membrane"/>
    <property type="evidence" value="ECO:0007669"/>
    <property type="project" value="InterPro"/>
</dbReference>
<dbReference type="CDD" id="cd01948">
    <property type="entry name" value="EAL"/>
    <property type="match status" value="1"/>
</dbReference>
<dbReference type="RefSeq" id="WP_070968381.1">
    <property type="nucleotide sequence ID" value="NZ_CP020559.1"/>
</dbReference>
<dbReference type="InterPro" id="IPR029787">
    <property type="entry name" value="Nucleotide_cyclase"/>
</dbReference>
<evidence type="ECO:0000259" key="3">
    <source>
        <dbReference type="PROSITE" id="PS50885"/>
    </source>
</evidence>
<keyword evidence="1" id="KW-0812">Transmembrane</keyword>
<dbReference type="FunFam" id="3.20.20.450:FF:000001">
    <property type="entry name" value="Cyclic di-GMP phosphodiesterase yahA"/>
    <property type="match status" value="1"/>
</dbReference>
<evidence type="ECO:0000259" key="4">
    <source>
        <dbReference type="PROSITE" id="PS50887"/>
    </source>
</evidence>
<dbReference type="Gene3D" id="6.10.340.10">
    <property type="match status" value="1"/>
</dbReference>
<dbReference type="CDD" id="cd06225">
    <property type="entry name" value="HAMP"/>
    <property type="match status" value="1"/>
</dbReference>
<dbReference type="NCBIfam" id="TIGR00254">
    <property type="entry name" value="GGDEF"/>
    <property type="match status" value="1"/>
</dbReference>
<dbReference type="SMART" id="SM00065">
    <property type="entry name" value="GAF"/>
    <property type="match status" value="1"/>
</dbReference>
<dbReference type="SUPFAM" id="SSF141868">
    <property type="entry name" value="EAL domain-like"/>
    <property type="match status" value="1"/>
</dbReference>
<keyword evidence="1" id="KW-0472">Membrane</keyword>
<dbReference type="Gene3D" id="3.30.450.40">
    <property type="match status" value="1"/>
</dbReference>
<dbReference type="Gene3D" id="3.30.70.270">
    <property type="match status" value="1"/>
</dbReference>
<dbReference type="SUPFAM" id="SSF55785">
    <property type="entry name" value="PYP-like sensor domain (PAS domain)"/>
    <property type="match status" value="1"/>
</dbReference>
<reference evidence="5 7" key="1">
    <citation type="submission" date="2016-10" db="EMBL/GenBank/DDBJ databases">
        <title>Complete Genome Sequence of Acetogen Clostridium formicoaceticum ATCC 27076.</title>
        <authorList>
            <person name="Bao T."/>
            <person name="Cheng C."/>
            <person name="Zhao J."/>
            <person name="Yang S.-T."/>
            <person name="Wang J."/>
            <person name="Wang M."/>
        </authorList>
    </citation>
    <scope>NUCLEOTIDE SEQUENCE [LARGE SCALE GENOMIC DNA]</scope>
    <source>
        <strain evidence="5 7">ATCC 27076</strain>
    </source>
</reference>
<keyword evidence="1" id="KW-1133">Transmembrane helix</keyword>
<dbReference type="Gene3D" id="3.20.20.450">
    <property type="entry name" value="EAL domain"/>
    <property type="match status" value="1"/>
</dbReference>
<dbReference type="SUPFAM" id="SSF55781">
    <property type="entry name" value="GAF domain-like"/>
    <property type="match status" value="1"/>
</dbReference>
<evidence type="ECO:0000259" key="2">
    <source>
        <dbReference type="PROSITE" id="PS50883"/>
    </source>
</evidence>
<feature type="transmembrane region" description="Helical" evidence="1">
    <location>
        <begin position="302"/>
        <end position="320"/>
    </location>
</feature>
<dbReference type="InterPro" id="IPR052155">
    <property type="entry name" value="Biofilm_reg_signaling"/>
</dbReference>
<accession>A0AAC9WFS5</accession>
<organism evidence="6 8">
    <name type="scientific">Clostridium formicaceticum</name>
    <dbReference type="NCBI Taxonomy" id="1497"/>
    <lineage>
        <taxon>Bacteria</taxon>
        <taxon>Bacillati</taxon>
        <taxon>Bacillota</taxon>
        <taxon>Clostridia</taxon>
        <taxon>Eubacteriales</taxon>
        <taxon>Clostridiaceae</taxon>
        <taxon>Clostridium</taxon>
    </lineage>
</organism>
<dbReference type="KEGG" id="cfm:BJL90_12345"/>
<name>A0AAC9WFS5_9CLOT</name>
<dbReference type="PROSITE" id="PS50887">
    <property type="entry name" value="GGDEF"/>
    <property type="match status" value="1"/>
</dbReference>
<dbReference type="InterPro" id="IPR035919">
    <property type="entry name" value="EAL_sf"/>
</dbReference>
<dbReference type="PROSITE" id="PS50883">
    <property type="entry name" value="EAL"/>
    <property type="match status" value="1"/>
</dbReference>
<evidence type="ECO:0000313" key="5">
    <source>
        <dbReference type="EMBL" id="AOY76580.1"/>
    </source>
</evidence>
<dbReference type="InterPro" id="IPR001633">
    <property type="entry name" value="EAL_dom"/>
</dbReference>
<protein>
    <submittedName>
        <fullName evidence="6">Cyclic di-GMP phosphodiesterase Gmr</fullName>
        <ecNumber evidence="6">3.1.4.52</ecNumber>
    </submittedName>
</protein>
<dbReference type="Proteomes" id="UP000192478">
    <property type="component" value="Chromosome"/>
</dbReference>
<feature type="domain" description="EAL" evidence="2">
    <location>
        <begin position="860"/>
        <end position="1114"/>
    </location>
</feature>
<dbReference type="FunFam" id="3.30.70.270:FF:000001">
    <property type="entry name" value="Diguanylate cyclase domain protein"/>
    <property type="match status" value="1"/>
</dbReference>
<dbReference type="Proteomes" id="UP000177894">
    <property type="component" value="Chromosome"/>
</dbReference>
<evidence type="ECO:0000313" key="6">
    <source>
        <dbReference type="EMBL" id="ARE86999.1"/>
    </source>
</evidence>
<gene>
    <name evidence="6" type="primary">gmr_2</name>
    <name evidence="5" type="ORF">BJL90_12345</name>
    <name evidence="6" type="ORF">CLFO_13840</name>
</gene>
<dbReference type="GO" id="GO:0071111">
    <property type="term" value="F:cyclic-guanylate-specific phosphodiesterase activity"/>
    <property type="evidence" value="ECO:0007669"/>
    <property type="project" value="UniProtKB-EC"/>
</dbReference>
<reference evidence="6 8" key="2">
    <citation type="submission" date="2017-03" db="EMBL/GenBank/DDBJ databases">
        <title>Complete sequence of Clostridium formicaceticum DSM 92.</title>
        <authorList>
            <person name="Poehlein A."/>
            <person name="Karl M."/>
            <person name="Bengelsdorf F.R."/>
            <person name="Duerre P."/>
            <person name="Daniel R."/>
        </authorList>
    </citation>
    <scope>NUCLEOTIDE SEQUENCE [LARGE SCALE GENOMIC DNA]</scope>
    <source>
        <strain evidence="6 8">DSM 92</strain>
    </source>
</reference>
<dbReference type="SMART" id="SM00052">
    <property type="entry name" value="EAL"/>
    <property type="match status" value="1"/>
</dbReference>
<dbReference type="SUPFAM" id="SSF55073">
    <property type="entry name" value="Nucleotide cyclase"/>
    <property type="match status" value="1"/>
</dbReference>
<evidence type="ECO:0000313" key="8">
    <source>
        <dbReference type="Proteomes" id="UP000192478"/>
    </source>
</evidence>
<sequence>MGRKQLKVNMTKKVFIYLFIGCILPTSLYGLLVYHKTNSMFKQEINKFTYDIMYNKEKNFELVMQNIESLIINLSGLDDIRNTLMNENNDNSYNRLAAQAKIGYLLSGYSNLKGLVSIDLFSMNGAHYHVGETLNYRNINRNLQQNLFEESMEMNSILMWHGIEDNIHFNSKHNKVVTASKVIKIVDTDTMKEKAIGFLMINYAIDAFTENIQNNTFEEALYMIVDNKNRIVHHPDKGMVGREINPSFVEKLSRDSGSFIHNIDGEETMVTYISSNKSGWRTITLIPLSTINRKTSVITNNLILLMIFYFLTLLLFVSLISKKYLFPIRKITELFKKLQEGNMETSSKLEIHANDEIGELVTGFNAFLNSVKDRMRMKQELLNRERLLKGITNATNELLKTTEYAFAFYKALEILGETTMADRVYIFRNHISEDTKELVTSQCYEWCREGVESQLDNPDLQNISYTETALTYWYDVLSSGESICGSAKDFLEAERAILRSKDILSILIIPIFIDHNFGGFMGFDVRLKERRWSKVEKDTLKIAAISIGGALRRIEAEQALQDILKDDLRKMVQNLQNLVFKLKKDVKGNIVFILFGGKLATKLGISTKDVYGKTLKEFSPKKLANYIEGYFIKAFNGEVENFDVKIKRSVFYVTLSPIIEGGVVKEVVGSAIDITQHRKAEEKIRHMAYYDTLTGLPNRIFFNERVAAAIKKADTNKRKIAILFLDLDQFKIINDTLGHATGDQLLREAAARLNKCISKDDIISRMGGDEFTVLLSNIEKHQDAVKVAERMLDILKQSFTINEYELFISASIGISLYPYHGDDIETLLKNADIAMYKAKDDGRNNLQLYTSTINSYAIERLNMENNLRKAIDQNEFFLHYQPKVDVETGKVVGCEALVRWQHPEMGLVSPNDFIPLAEETGLIISIGAWVLKSACLQNVMWHHVGYRDLSVSVNISAKQFQHQNIVEIVSKVLKETGLSPEHLELEITENCIMQNMERTIAIIQQLKDIGVKISIDDFGTGFSSMAYLREFEVDKLKIDKIFIDSINHSSRNAAIVASIINMAHSLDLKVIAEGVETEEQLSLLKTYKCNEIQGYLFSKPLSAEGFIEMITESKTSP</sequence>
<dbReference type="InterPro" id="IPR043128">
    <property type="entry name" value="Rev_trsase/Diguanyl_cyclase"/>
</dbReference>
<feature type="transmembrane region" description="Helical" evidence="1">
    <location>
        <begin position="14"/>
        <end position="34"/>
    </location>
</feature>